<keyword evidence="3" id="KW-0813">Transport</keyword>
<dbReference type="KEGG" id="cbw:RR42_s1357"/>
<gene>
    <name evidence="9" type="ORF">RR42_s1357</name>
</gene>
<reference evidence="9 10" key="1">
    <citation type="journal article" date="2015" name="Genome Announc.">
        <title>Complete Genome Sequence of Cupriavidus basilensis 4G11, Isolated from the Oak Ridge Field Research Center Site.</title>
        <authorList>
            <person name="Ray J."/>
            <person name="Waters R.J."/>
            <person name="Skerker J.M."/>
            <person name="Kuehl J.V."/>
            <person name="Price M.N."/>
            <person name="Huang J."/>
            <person name="Chakraborty R."/>
            <person name="Arkin A.P."/>
            <person name="Deutschbauer A."/>
        </authorList>
    </citation>
    <scope>NUCLEOTIDE SEQUENCE [LARGE SCALE GENOMIC DNA]</scope>
    <source>
        <strain evidence="9">4G11</strain>
    </source>
</reference>
<dbReference type="PANTHER" id="PTHR30269">
    <property type="entry name" value="TRANSMEMBRANE PROTEIN YFCA"/>
    <property type="match status" value="1"/>
</dbReference>
<keyword evidence="5 8" id="KW-0812">Transmembrane</keyword>
<name>A0A0C4YK33_9BURK</name>
<comment type="subcellular location">
    <subcellularLocation>
        <location evidence="1 8">Cell membrane</location>
        <topology evidence="1 8">Multi-pass membrane protein</topology>
    </subcellularLocation>
</comment>
<feature type="transmembrane region" description="Helical" evidence="8">
    <location>
        <begin position="230"/>
        <end position="248"/>
    </location>
</feature>
<dbReference type="GO" id="GO:0005886">
    <property type="term" value="C:plasma membrane"/>
    <property type="evidence" value="ECO:0007669"/>
    <property type="project" value="UniProtKB-SubCell"/>
</dbReference>
<evidence type="ECO:0000256" key="8">
    <source>
        <dbReference type="RuleBase" id="RU363041"/>
    </source>
</evidence>
<evidence type="ECO:0000313" key="9">
    <source>
        <dbReference type="EMBL" id="AJG22945.1"/>
    </source>
</evidence>
<feature type="transmembrane region" description="Helical" evidence="8">
    <location>
        <begin position="198"/>
        <end position="218"/>
    </location>
</feature>
<evidence type="ECO:0000313" key="10">
    <source>
        <dbReference type="Proteomes" id="UP000031843"/>
    </source>
</evidence>
<dbReference type="Pfam" id="PF01925">
    <property type="entry name" value="TauE"/>
    <property type="match status" value="1"/>
</dbReference>
<dbReference type="Proteomes" id="UP000031843">
    <property type="component" value="Chromosome secondary"/>
</dbReference>
<dbReference type="InterPro" id="IPR002781">
    <property type="entry name" value="TM_pro_TauE-like"/>
</dbReference>
<sequence>MTLSTLLPAGTTAWQFGLMGALILCGACLQGVGGIGFSMVSAPVAVLFFPQLAPGPLLAMGGLVSLLGAIREFRAIAWRTAGNALAGRAAGTVVAVAAMTQLPAEVLALVFALSILAAVALSLLGWRVQASGLNMAVAGAASGFMGTVTSAGAPPFAIVMQHLPPPQLRATIGCILCAGAAFSLAMLAAAGRFGLVELWLSLSLSPMLLVGFAVSNRLKNRFSAKAVRKLLLALCTAGAIGVLVKLALPA</sequence>
<evidence type="ECO:0000256" key="7">
    <source>
        <dbReference type="ARBA" id="ARBA00023136"/>
    </source>
</evidence>
<organism evidence="9 10">
    <name type="scientific">Cupriavidus basilensis</name>
    <dbReference type="NCBI Taxonomy" id="68895"/>
    <lineage>
        <taxon>Bacteria</taxon>
        <taxon>Pseudomonadati</taxon>
        <taxon>Pseudomonadota</taxon>
        <taxon>Betaproteobacteria</taxon>
        <taxon>Burkholderiales</taxon>
        <taxon>Burkholderiaceae</taxon>
        <taxon>Cupriavidus</taxon>
    </lineage>
</organism>
<feature type="transmembrane region" description="Helical" evidence="8">
    <location>
        <begin position="106"/>
        <end position="126"/>
    </location>
</feature>
<evidence type="ECO:0000256" key="3">
    <source>
        <dbReference type="ARBA" id="ARBA00022448"/>
    </source>
</evidence>
<comment type="similarity">
    <text evidence="2 8">Belongs to the 4-toluene sulfonate uptake permease (TSUP) (TC 2.A.102) family.</text>
</comment>
<dbReference type="AlphaFoldDB" id="A0A0C4YK33"/>
<keyword evidence="6 8" id="KW-1133">Transmembrane helix</keyword>
<protein>
    <recommendedName>
        <fullName evidence="8">Probable membrane transporter protein</fullName>
    </recommendedName>
</protein>
<dbReference type="InterPro" id="IPR052017">
    <property type="entry name" value="TSUP"/>
</dbReference>
<feature type="transmembrane region" description="Helical" evidence="8">
    <location>
        <begin position="12"/>
        <end position="32"/>
    </location>
</feature>
<dbReference type="STRING" id="68895.RR42_s1357"/>
<evidence type="ECO:0000256" key="1">
    <source>
        <dbReference type="ARBA" id="ARBA00004651"/>
    </source>
</evidence>
<evidence type="ECO:0000256" key="6">
    <source>
        <dbReference type="ARBA" id="ARBA00022989"/>
    </source>
</evidence>
<keyword evidence="7 8" id="KW-0472">Membrane</keyword>
<dbReference type="OrthoDB" id="8963884at2"/>
<feature type="transmembrane region" description="Helical" evidence="8">
    <location>
        <begin position="170"/>
        <end position="192"/>
    </location>
</feature>
<dbReference type="EMBL" id="CP010537">
    <property type="protein sequence ID" value="AJG22945.1"/>
    <property type="molecule type" value="Genomic_DNA"/>
</dbReference>
<dbReference type="RefSeq" id="WP_043354609.1">
    <property type="nucleotide sequence ID" value="NZ_CP010537.1"/>
</dbReference>
<feature type="transmembrane region" description="Helical" evidence="8">
    <location>
        <begin position="44"/>
        <end position="70"/>
    </location>
</feature>
<feature type="transmembrane region" description="Helical" evidence="8">
    <location>
        <begin position="132"/>
        <end position="158"/>
    </location>
</feature>
<proteinExistence type="inferred from homology"/>
<evidence type="ECO:0000256" key="4">
    <source>
        <dbReference type="ARBA" id="ARBA00022475"/>
    </source>
</evidence>
<evidence type="ECO:0000256" key="5">
    <source>
        <dbReference type="ARBA" id="ARBA00022692"/>
    </source>
</evidence>
<feature type="transmembrane region" description="Helical" evidence="8">
    <location>
        <begin position="76"/>
        <end position="99"/>
    </location>
</feature>
<dbReference type="PANTHER" id="PTHR30269:SF37">
    <property type="entry name" value="MEMBRANE TRANSPORTER PROTEIN"/>
    <property type="match status" value="1"/>
</dbReference>
<accession>A0A0C4YK33</accession>
<keyword evidence="4 8" id="KW-1003">Cell membrane</keyword>
<evidence type="ECO:0000256" key="2">
    <source>
        <dbReference type="ARBA" id="ARBA00009142"/>
    </source>
</evidence>
<keyword evidence="10" id="KW-1185">Reference proteome</keyword>